<reference evidence="2 3" key="1">
    <citation type="journal article" date="2016" name="Nat. Commun.">
        <title>Thousands of microbial genomes shed light on interconnected biogeochemical processes in an aquifer system.</title>
        <authorList>
            <person name="Anantharaman K."/>
            <person name="Brown C.T."/>
            <person name="Hug L.A."/>
            <person name="Sharon I."/>
            <person name="Castelle C.J."/>
            <person name="Probst A.J."/>
            <person name="Thomas B.C."/>
            <person name="Singh A."/>
            <person name="Wilkins M.J."/>
            <person name="Karaoz U."/>
            <person name="Brodie E.L."/>
            <person name="Williams K.H."/>
            <person name="Hubbard S.S."/>
            <person name="Banfield J.F."/>
        </authorList>
    </citation>
    <scope>NUCLEOTIDE SEQUENCE [LARGE SCALE GENOMIC DNA]</scope>
</reference>
<protein>
    <submittedName>
        <fullName evidence="2">Uncharacterized protein</fullName>
    </submittedName>
</protein>
<name>A0A1G2A8R4_9BACT</name>
<gene>
    <name evidence="2" type="ORF">A3H61_05435</name>
</gene>
<dbReference type="Proteomes" id="UP000178315">
    <property type="component" value="Unassembled WGS sequence"/>
</dbReference>
<feature type="coiled-coil region" evidence="1">
    <location>
        <begin position="33"/>
        <end position="60"/>
    </location>
</feature>
<evidence type="ECO:0000256" key="1">
    <source>
        <dbReference type="SAM" id="Coils"/>
    </source>
</evidence>
<accession>A0A1G2A8R4</accession>
<dbReference type="AlphaFoldDB" id="A0A1G2A8R4"/>
<keyword evidence="1" id="KW-0175">Coiled coil</keyword>
<evidence type="ECO:0000313" key="2">
    <source>
        <dbReference type="EMBL" id="OGY73202.1"/>
    </source>
</evidence>
<organism evidence="2 3">
    <name type="scientific">Candidatus Jacksonbacteria bacterium RIFCSPLOWO2_02_FULL_44_20</name>
    <dbReference type="NCBI Taxonomy" id="1798460"/>
    <lineage>
        <taxon>Bacteria</taxon>
        <taxon>Candidatus Jacksoniibacteriota</taxon>
    </lineage>
</organism>
<proteinExistence type="predicted"/>
<sequence>MIMIKEIGGIIAESDEEKPISPEELICQLETQIAEQNAIIENLRRKNKEDELQRESATAMSLVSAGERRKTLSSVNRRTETALDQTRRKITEYSGEFFKTLRDLGVAEGRLYQIEERRAAMALAILDAYQVHVKSTAPLHRALMDSLKFIIKSSGLSIINPQYNSKFDYELHSCNRNNDDPGKDFNGVKIDRCLHCGIKESNELDEEPVIFKKAEVVLQEE</sequence>
<dbReference type="EMBL" id="MHJU01000016">
    <property type="protein sequence ID" value="OGY73202.1"/>
    <property type="molecule type" value="Genomic_DNA"/>
</dbReference>
<comment type="caution">
    <text evidence="2">The sequence shown here is derived from an EMBL/GenBank/DDBJ whole genome shotgun (WGS) entry which is preliminary data.</text>
</comment>
<evidence type="ECO:0000313" key="3">
    <source>
        <dbReference type="Proteomes" id="UP000178315"/>
    </source>
</evidence>